<keyword evidence="4" id="KW-0547">Nucleotide-binding</keyword>
<reference evidence="11" key="1">
    <citation type="submission" date="2021-01" db="EMBL/GenBank/DDBJ databases">
        <authorList>
            <person name="Corre E."/>
            <person name="Pelletier E."/>
            <person name="Niang G."/>
            <person name="Scheremetjew M."/>
            <person name="Finn R."/>
            <person name="Kale V."/>
            <person name="Holt S."/>
            <person name="Cochrane G."/>
            <person name="Meng A."/>
            <person name="Brown T."/>
            <person name="Cohen L."/>
        </authorList>
    </citation>
    <scope>NUCLEOTIDE SEQUENCE</scope>
    <source>
        <strain evidence="11">PLY429</strain>
    </source>
</reference>
<evidence type="ECO:0000256" key="6">
    <source>
        <dbReference type="ARBA" id="ARBA00022840"/>
    </source>
</evidence>
<evidence type="ECO:0000313" key="10">
    <source>
        <dbReference type="EMBL" id="CAD9205159.1"/>
    </source>
</evidence>
<dbReference type="Gene3D" id="1.10.510.10">
    <property type="entry name" value="Transferase(Phosphotransferase) domain 1"/>
    <property type="match status" value="1"/>
</dbReference>
<dbReference type="PROSITE" id="PS50011">
    <property type="entry name" value="PROTEIN_KINASE_DOM"/>
    <property type="match status" value="1"/>
</dbReference>
<proteinExistence type="inferred from homology"/>
<feature type="region of interest" description="Disordered" evidence="8">
    <location>
        <begin position="297"/>
        <end position="441"/>
    </location>
</feature>
<feature type="compositionally biased region" description="Acidic residues" evidence="8">
    <location>
        <begin position="267"/>
        <end position="283"/>
    </location>
</feature>
<keyword evidence="3" id="KW-0808">Transferase</keyword>
<evidence type="ECO:0000256" key="2">
    <source>
        <dbReference type="ARBA" id="ARBA00022527"/>
    </source>
</evidence>
<feature type="region of interest" description="Disordered" evidence="8">
    <location>
        <begin position="1"/>
        <end position="283"/>
    </location>
</feature>
<evidence type="ECO:0000256" key="3">
    <source>
        <dbReference type="ARBA" id="ARBA00022679"/>
    </source>
</evidence>
<dbReference type="InterPro" id="IPR008271">
    <property type="entry name" value="Ser/Thr_kinase_AS"/>
</dbReference>
<evidence type="ECO:0000256" key="5">
    <source>
        <dbReference type="ARBA" id="ARBA00022777"/>
    </source>
</evidence>
<evidence type="ECO:0000259" key="9">
    <source>
        <dbReference type="PROSITE" id="PS50011"/>
    </source>
</evidence>
<feature type="compositionally biased region" description="Basic and acidic residues" evidence="8">
    <location>
        <begin position="126"/>
        <end position="187"/>
    </location>
</feature>
<dbReference type="GO" id="GO:0045292">
    <property type="term" value="P:mRNA cis splicing, via spliceosome"/>
    <property type="evidence" value="ECO:0007669"/>
    <property type="project" value="InterPro"/>
</dbReference>
<dbReference type="CDD" id="cd14135">
    <property type="entry name" value="STKc_PRP4"/>
    <property type="match status" value="1"/>
</dbReference>
<feature type="compositionally biased region" description="Basic residues" evidence="8">
    <location>
        <begin position="52"/>
        <end position="69"/>
    </location>
</feature>
<dbReference type="InterPro" id="IPR050494">
    <property type="entry name" value="Ser_Thr_dual-spec_kinase"/>
</dbReference>
<evidence type="ECO:0000256" key="8">
    <source>
        <dbReference type="SAM" id="MobiDB-lite"/>
    </source>
</evidence>
<dbReference type="SUPFAM" id="SSF56112">
    <property type="entry name" value="Protein kinase-like (PK-like)"/>
    <property type="match status" value="1"/>
</dbReference>
<evidence type="ECO:0000256" key="7">
    <source>
        <dbReference type="ARBA" id="ARBA00023596"/>
    </source>
</evidence>
<keyword evidence="6" id="KW-0067">ATP-binding</keyword>
<dbReference type="Gene3D" id="3.30.200.20">
    <property type="entry name" value="Phosphorylase Kinase, domain 1"/>
    <property type="match status" value="1"/>
</dbReference>
<dbReference type="InterPro" id="IPR000719">
    <property type="entry name" value="Prot_kinase_dom"/>
</dbReference>
<dbReference type="GO" id="GO:0005524">
    <property type="term" value="F:ATP binding"/>
    <property type="evidence" value="ECO:0007669"/>
    <property type="project" value="UniProtKB-KW"/>
</dbReference>
<feature type="compositionally biased region" description="Basic and acidic residues" evidence="8">
    <location>
        <begin position="387"/>
        <end position="417"/>
    </location>
</feature>
<feature type="compositionally biased region" description="Basic and acidic residues" evidence="8">
    <location>
        <begin position="70"/>
        <end position="98"/>
    </location>
</feature>
<name>A0A6U1GJM3_9CHLO</name>
<dbReference type="Pfam" id="PF00069">
    <property type="entry name" value="Pkinase"/>
    <property type="match status" value="1"/>
</dbReference>
<feature type="compositionally biased region" description="Basic residues" evidence="8">
    <location>
        <begin position="29"/>
        <end position="44"/>
    </location>
</feature>
<accession>A0A6U1GJM3</accession>
<dbReference type="PROSITE" id="PS00108">
    <property type="entry name" value="PROTEIN_KINASE_ST"/>
    <property type="match status" value="1"/>
</dbReference>
<organism evidence="11">
    <name type="scientific">Tetraselmis chuii</name>
    <dbReference type="NCBI Taxonomy" id="63592"/>
    <lineage>
        <taxon>Eukaryota</taxon>
        <taxon>Viridiplantae</taxon>
        <taxon>Chlorophyta</taxon>
        <taxon>core chlorophytes</taxon>
        <taxon>Chlorodendrophyceae</taxon>
        <taxon>Chlorodendrales</taxon>
        <taxon>Chlorodendraceae</taxon>
        <taxon>Tetraselmis</taxon>
    </lineage>
</organism>
<dbReference type="AlphaFoldDB" id="A0A6U1GJM3"/>
<feature type="domain" description="Protein kinase" evidence="9">
    <location>
        <begin position="505"/>
        <end position="825"/>
    </location>
</feature>
<dbReference type="InterPro" id="IPR011009">
    <property type="entry name" value="Kinase-like_dom_sf"/>
</dbReference>
<dbReference type="GO" id="GO:0004674">
    <property type="term" value="F:protein serine/threonine kinase activity"/>
    <property type="evidence" value="ECO:0007669"/>
    <property type="project" value="UniProtKB-KW"/>
</dbReference>
<feature type="compositionally biased region" description="Basic and acidic residues" evidence="8">
    <location>
        <begin position="11"/>
        <end position="28"/>
    </location>
</feature>
<keyword evidence="5" id="KW-0418">Kinase</keyword>
<dbReference type="EC" id="2.7.11.1" evidence="1"/>
<comment type="similarity">
    <text evidence="7">Belongs to the protein kinase superfamily. CMGC Ser/Thr protein kinase family.</text>
</comment>
<dbReference type="PANTHER" id="PTHR24058:SF103">
    <property type="entry name" value="SERINE_THREONINE-PROTEIN KINASE PRP4 HOMOLOG"/>
    <property type="match status" value="1"/>
</dbReference>
<dbReference type="EMBL" id="HBGG01014548">
    <property type="protein sequence ID" value="CAD9205159.1"/>
    <property type="molecule type" value="Transcribed_RNA"/>
</dbReference>
<dbReference type="SMART" id="SM00220">
    <property type="entry name" value="S_TKc"/>
    <property type="match status" value="1"/>
</dbReference>
<dbReference type="InterPro" id="IPR044092">
    <property type="entry name" value="STKc_PRP4"/>
</dbReference>
<evidence type="ECO:0000313" key="11">
    <source>
        <dbReference type="EMBL" id="CAD9205173.1"/>
    </source>
</evidence>
<protein>
    <recommendedName>
        <fullName evidence="1">non-specific serine/threonine protein kinase</fullName>
        <ecNumber evidence="1">2.7.11.1</ecNumber>
    </recommendedName>
</protein>
<feature type="compositionally biased region" description="Basic and acidic residues" evidence="8">
    <location>
        <begin position="206"/>
        <end position="266"/>
    </location>
</feature>
<dbReference type="FunFam" id="1.10.510.10:FF:000078">
    <property type="entry name" value="Serine/threonine-protein kinase PRP4 homolog"/>
    <property type="match status" value="1"/>
</dbReference>
<dbReference type="PANTHER" id="PTHR24058">
    <property type="entry name" value="DUAL SPECIFICITY PROTEIN KINASE"/>
    <property type="match status" value="1"/>
</dbReference>
<evidence type="ECO:0000256" key="4">
    <source>
        <dbReference type="ARBA" id="ARBA00022741"/>
    </source>
</evidence>
<sequence>MVEELSVLTVGEKREPLEREEDAREAERKQHKSHKEKKHKKEHKERKEEREKKHHKEKKEHKEKRHHKDKEKEKDKDKDKEKERTEEDSPRGKDKQESPEPGEIPAETAPAKDEVIPPEEANGLGDGEKEKREEEKLTSRGGEKEEQRVSGHREQRERSRDMERERREREREGDRRRGRERERDIRERHRSRDGRDHRGGSRRRSRTPERRGNERQRGRYSRERRERSLDRRDLGGHGREGERRGASRDRRGPDFAGLRGDRHKEESEPEEDIVEEVEEVDEDALIEARRRRLAAIKEKHAQQQQDQLQKEKPKAVSEWPPTASVEADGKPASGDTADAGDQNNTAAPAETGAPANHTYTTTQATDKGDSSDGDTPQRVEDYDDEDVAGHNEDSAEDVELLKEGGERSIGDDGKARDQPGQGMFSGERDSELKSGLKPAEAKKEVVPDMFAEDEEADDMFAKTPTGADGAPTKAEVNAAKGLLDNWDDADGYYQFKTGEVLLDKYKVTAAQGRGVFSSVFRAQDVSRQPGAPNEVCIKVIRNNEVMYKAGQLEKEILNLLAREDKDGKRHCVQMLASFEYRNHLCLVFESMSMNLRELVKKYGRDVGLNIGAVQKYAEQLMIGLHHMHRCKILHADIKPDNILVNDRHTIVKFCDFGSAMYAGDNDVTPYLVSRFYRAPEIILGLKYDTAMDMWSVGCVLYELFTGKILFPGRTNNEMLKHMMAMKGPFPKKMLRKGSFADNHFEGETLDEFCLLEEDPVTKQPVRRLIKTSKIQTKTFADVCLTGSTPDTRKKLQAFADLLEKCFTLDPDKRITAKQALAHPFISSARQMQK</sequence>
<dbReference type="EMBL" id="HBGG01014571">
    <property type="protein sequence ID" value="CAD9205173.1"/>
    <property type="molecule type" value="Transcribed_RNA"/>
</dbReference>
<feature type="compositionally biased region" description="Basic and acidic residues" evidence="8">
    <location>
        <begin position="426"/>
        <end position="441"/>
    </location>
</feature>
<keyword evidence="2" id="KW-0723">Serine/threonine-protein kinase</keyword>
<gene>
    <name evidence="10" type="ORF">TCHU04912_LOCUS7395</name>
    <name evidence="11" type="ORF">TCHU04912_LOCUS7409</name>
</gene>
<feature type="compositionally biased region" description="Basic and acidic residues" evidence="8">
    <location>
        <begin position="366"/>
        <end position="380"/>
    </location>
</feature>
<evidence type="ECO:0000256" key="1">
    <source>
        <dbReference type="ARBA" id="ARBA00012513"/>
    </source>
</evidence>